<proteinExistence type="predicted"/>
<organism evidence="1 2">
    <name type="scientific">Blautia producta</name>
    <dbReference type="NCBI Taxonomy" id="33035"/>
    <lineage>
        <taxon>Bacteria</taxon>
        <taxon>Bacillati</taxon>
        <taxon>Bacillota</taxon>
        <taxon>Clostridia</taxon>
        <taxon>Lachnospirales</taxon>
        <taxon>Lachnospiraceae</taxon>
        <taxon>Blautia</taxon>
    </lineage>
</organism>
<dbReference type="InterPro" id="IPR046082">
    <property type="entry name" value="DUF6100"/>
</dbReference>
<accession>A0ABZ0U5Y5</accession>
<evidence type="ECO:0000313" key="1">
    <source>
        <dbReference type="EMBL" id="WPX72395.1"/>
    </source>
</evidence>
<reference evidence="1" key="1">
    <citation type="submission" date="2023-10" db="EMBL/GenBank/DDBJ databases">
        <title>Genome sequence of Blautia coccoides DSM 935.</title>
        <authorList>
            <person name="Boeer T."/>
            <person name="Bengelsdorf F.R."/>
            <person name="Daniel R."/>
            <person name="Poehlein A."/>
        </authorList>
    </citation>
    <scope>NUCLEOTIDE SEQUENCE [LARGE SCALE GENOMIC DNA]</scope>
    <source>
        <strain evidence="1">DSM 935</strain>
    </source>
</reference>
<dbReference type="EMBL" id="CP136422">
    <property type="protein sequence ID" value="WPX72395.1"/>
    <property type="molecule type" value="Genomic_DNA"/>
</dbReference>
<gene>
    <name evidence="1" type="ORF">BLCOC_07310</name>
</gene>
<dbReference type="Pfam" id="PF19595">
    <property type="entry name" value="DUF6100"/>
    <property type="match status" value="1"/>
</dbReference>
<sequence length="221" mass="25950">MNSKTLFQRFECISDEIKRLQNSIFALQSTDFEEYRDNYEELSTNAALRAERIACQLRSLVYVSNSKSKENYMKQAALAHEISIQKDGPLMTIRLPGLLTKRKVHINTAFLSEPLNYAMQDYVRIHSIPLFENCVVCFSQIYDRQLPLQRIRDYDNLEFKQILDTIATYVLRDDTGLFCDMFHTTQLGEKDCTIIYVMEKNTFPEWLKSRKDELQNISEIS</sequence>
<protein>
    <submittedName>
        <fullName evidence="1">Uncharacterized protein</fullName>
    </submittedName>
</protein>
<name>A0ABZ0U5Y5_9FIRM</name>
<dbReference type="Proteomes" id="UP001325248">
    <property type="component" value="Chromosome"/>
</dbReference>
<keyword evidence="2" id="KW-1185">Reference proteome</keyword>
<evidence type="ECO:0000313" key="2">
    <source>
        <dbReference type="Proteomes" id="UP001325248"/>
    </source>
</evidence>